<evidence type="ECO:0000313" key="7">
    <source>
        <dbReference type="Proteomes" id="UP001500751"/>
    </source>
</evidence>
<organism evidence="6 7">
    <name type="scientific">Catenulispora yoronensis</name>
    <dbReference type="NCBI Taxonomy" id="450799"/>
    <lineage>
        <taxon>Bacteria</taxon>
        <taxon>Bacillati</taxon>
        <taxon>Actinomycetota</taxon>
        <taxon>Actinomycetes</taxon>
        <taxon>Catenulisporales</taxon>
        <taxon>Catenulisporaceae</taxon>
        <taxon>Catenulispora</taxon>
    </lineage>
</organism>
<evidence type="ECO:0000256" key="3">
    <source>
        <dbReference type="ARBA" id="ARBA00022840"/>
    </source>
</evidence>
<dbReference type="InterPro" id="IPR011761">
    <property type="entry name" value="ATP-grasp"/>
</dbReference>
<evidence type="ECO:0000256" key="4">
    <source>
        <dbReference type="PROSITE-ProRule" id="PRU00409"/>
    </source>
</evidence>
<dbReference type="SUPFAM" id="SSF56059">
    <property type="entry name" value="Glutathione synthetase ATP-binding domain-like"/>
    <property type="match status" value="1"/>
</dbReference>
<keyword evidence="7" id="KW-1185">Reference proteome</keyword>
<proteinExistence type="predicted"/>
<dbReference type="PANTHER" id="PTHR43585">
    <property type="entry name" value="FUMIPYRROLE BIOSYNTHESIS PROTEIN C"/>
    <property type="match status" value="1"/>
</dbReference>
<evidence type="ECO:0000259" key="5">
    <source>
        <dbReference type="PROSITE" id="PS50975"/>
    </source>
</evidence>
<dbReference type="Pfam" id="PF13535">
    <property type="entry name" value="ATP-grasp_4"/>
    <property type="match status" value="1"/>
</dbReference>
<evidence type="ECO:0000313" key="6">
    <source>
        <dbReference type="EMBL" id="GAA2038453.1"/>
    </source>
</evidence>
<dbReference type="NCBIfam" id="NF005543">
    <property type="entry name" value="PRK07206.1"/>
    <property type="match status" value="1"/>
</dbReference>
<gene>
    <name evidence="6" type="ORF">GCM10009839_45020</name>
</gene>
<sequence length="418" mass="44704">MDRHIVIVDPLSTGRELAPAFAARGVKAIAVLSNVVIAPTYIPSWEPENFDLILGWNGTDAGLEQLVATLTPFAPIAVIAGAEIGVILGDRLGARLAPATGNDPATSLNRRDKGDMGSAVAAAGIPALRQLCTADPEAAAAWIGENGLDRARLVLKPSNSSLTDEVHFVEPGAPWRPAFDRILASTNALGLRNTQVLVQEFAEGVEYIVDLYSVDGAHGLVDVCRYTKASRKDSEGGHRIGIYERVDFLPPDSPEIPDLFDYAKRVADAVGIRNGSAHAEIMLTPAGPRLLEIAARPAGGGHQGVCRRATGDCQIDRVVRHLLDGEFRPGFGWIQHVRAAFLAGPVTGVWRNGEIFDQVDGLPTVYRKVIKFATGDRVPQTTGLADALGWVEMADADEAAIDADYLKIKELEASMIVD</sequence>
<dbReference type="EMBL" id="BAAAQN010000026">
    <property type="protein sequence ID" value="GAA2038453.1"/>
    <property type="molecule type" value="Genomic_DNA"/>
</dbReference>
<keyword evidence="3 4" id="KW-0067">ATP-binding</keyword>
<keyword evidence="1" id="KW-0436">Ligase</keyword>
<evidence type="ECO:0000256" key="1">
    <source>
        <dbReference type="ARBA" id="ARBA00022598"/>
    </source>
</evidence>
<name>A0ABP5G1E1_9ACTN</name>
<protein>
    <submittedName>
        <fullName evidence="6">ATP-grasp domain-containing protein</fullName>
    </submittedName>
</protein>
<reference evidence="7" key="1">
    <citation type="journal article" date="2019" name="Int. J. Syst. Evol. Microbiol.">
        <title>The Global Catalogue of Microorganisms (GCM) 10K type strain sequencing project: providing services to taxonomists for standard genome sequencing and annotation.</title>
        <authorList>
            <consortium name="The Broad Institute Genomics Platform"/>
            <consortium name="The Broad Institute Genome Sequencing Center for Infectious Disease"/>
            <person name="Wu L."/>
            <person name="Ma J."/>
        </authorList>
    </citation>
    <scope>NUCLEOTIDE SEQUENCE [LARGE SCALE GENOMIC DNA]</scope>
    <source>
        <strain evidence="7">JCM 16014</strain>
    </source>
</reference>
<dbReference type="PANTHER" id="PTHR43585:SF2">
    <property type="entry name" value="ATP-GRASP ENZYME FSQD"/>
    <property type="match status" value="1"/>
</dbReference>
<dbReference type="Proteomes" id="UP001500751">
    <property type="component" value="Unassembled WGS sequence"/>
</dbReference>
<feature type="domain" description="ATP-grasp" evidence="5">
    <location>
        <begin position="117"/>
        <end position="323"/>
    </location>
</feature>
<keyword evidence="2 4" id="KW-0547">Nucleotide-binding</keyword>
<evidence type="ECO:0000256" key="2">
    <source>
        <dbReference type="ARBA" id="ARBA00022741"/>
    </source>
</evidence>
<dbReference type="RefSeq" id="WP_344667607.1">
    <property type="nucleotide sequence ID" value="NZ_BAAAQN010000026.1"/>
</dbReference>
<dbReference type="PROSITE" id="PS50975">
    <property type="entry name" value="ATP_GRASP"/>
    <property type="match status" value="1"/>
</dbReference>
<dbReference type="Gene3D" id="3.30.470.20">
    <property type="entry name" value="ATP-grasp fold, B domain"/>
    <property type="match status" value="1"/>
</dbReference>
<accession>A0ABP5G1E1</accession>
<dbReference type="InterPro" id="IPR052032">
    <property type="entry name" value="ATP-dep_AA_Ligase"/>
</dbReference>
<comment type="caution">
    <text evidence="6">The sequence shown here is derived from an EMBL/GenBank/DDBJ whole genome shotgun (WGS) entry which is preliminary data.</text>
</comment>